<dbReference type="AlphaFoldDB" id="A0A1M7ZRC5"/>
<dbReference type="NCBIfam" id="TIGR01131">
    <property type="entry name" value="ATP_synt_6_or_A"/>
    <property type="match status" value="1"/>
</dbReference>
<dbReference type="GO" id="GO:0046933">
    <property type="term" value="F:proton-transporting ATP synthase activity, rotational mechanism"/>
    <property type="evidence" value="ECO:0007669"/>
    <property type="project" value="UniProtKB-UniRule"/>
</dbReference>
<feature type="transmembrane region" description="Helical" evidence="11">
    <location>
        <begin position="164"/>
        <end position="188"/>
    </location>
</feature>
<gene>
    <name evidence="11" type="primary">atpB</name>
    <name evidence="14" type="ORF">SAMN02745172_04141</name>
</gene>
<dbReference type="GO" id="GO:0042777">
    <property type="term" value="P:proton motive force-driven plasma membrane ATP synthesis"/>
    <property type="evidence" value="ECO:0007669"/>
    <property type="project" value="TreeGrafter"/>
</dbReference>
<evidence type="ECO:0000256" key="4">
    <source>
        <dbReference type="ARBA" id="ARBA00022547"/>
    </source>
</evidence>
<evidence type="ECO:0000256" key="7">
    <source>
        <dbReference type="ARBA" id="ARBA00022989"/>
    </source>
</evidence>
<feature type="transmembrane region" description="Helical" evidence="11">
    <location>
        <begin position="79"/>
        <end position="100"/>
    </location>
</feature>
<evidence type="ECO:0000256" key="5">
    <source>
        <dbReference type="ARBA" id="ARBA00022692"/>
    </source>
</evidence>
<accession>A0A1M7ZRC5</accession>
<feature type="region of interest" description="Disordered" evidence="13">
    <location>
        <begin position="221"/>
        <end position="244"/>
    </location>
</feature>
<keyword evidence="8 11" id="KW-0406">Ion transport</keyword>
<keyword evidence="11" id="KW-1003">Cell membrane</keyword>
<evidence type="ECO:0000256" key="10">
    <source>
        <dbReference type="ARBA" id="ARBA00023310"/>
    </source>
</evidence>
<dbReference type="Gene3D" id="1.20.120.220">
    <property type="entry name" value="ATP synthase, F0 complex, subunit A"/>
    <property type="match status" value="1"/>
</dbReference>
<evidence type="ECO:0000256" key="6">
    <source>
        <dbReference type="ARBA" id="ARBA00022781"/>
    </source>
</evidence>
<dbReference type="SUPFAM" id="SSF81336">
    <property type="entry name" value="F1F0 ATP synthase subunit A"/>
    <property type="match status" value="1"/>
</dbReference>
<keyword evidence="4 11" id="KW-0138">CF(0)</keyword>
<keyword evidence="9 11" id="KW-0472">Membrane</keyword>
<keyword evidence="3 11" id="KW-0813">Transport</keyword>
<dbReference type="NCBIfam" id="NF009955">
    <property type="entry name" value="PRK13421.1"/>
    <property type="match status" value="1"/>
</dbReference>
<dbReference type="InterPro" id="IPR045082">
    <property type="entry name" value="ATP_syn_F0_a_bact/chloroplast"/>
</dbReference>
<organism evidence="14 15">
    <name type="scientific">Pseudoxanthobacter soli DSM 19599</name>
    <dbReference type="NCBI Taxonomy" id="1123029"/>
    <lineage>
        <taxon>Bacteria</taxon>
        <taxon>Pseudomonadati</taxon>
        <taxon>Pseudomonadota</taxon>
        <taxon>Alphaproteobacteria</taxon>
        <taxon>Hyphomicrobiales</taxon>
        <taxon>Segnochrobactraceae</taxon>
        <taxon>Pseudoxanthobacter</taxon>
    </lineage>
</organism>
<evidence type="ECO:0000256" key="9">
    <source>
        <dbReference type="ARBA" id="ARBA00023136"/>
    </source>
</evidence>
<proteinExistence type="inferred from homology"/>
<dbReference type="Proteomes" id="UP000186406">
    <property type="component" value="Unassembled WGS sequence"/>
</dbReference>
<evidence type="ECO:0000256" key="8">
    <source>
        <dbReference type="ARBA" id="ARBA00023065"/>
    </source>
</evidence>
<dbReference type="InterPro" id="IPR035908">
    <property type="entry name" value="F0_ATP_A_sf"/>
</dbReference>
<evidence type="ECO:0000256" key="11">
    <source>
        <dbReference type="HAMAP-Rule" id="MF_01393"/>
    </source>
</evidence>
<evidence type="ECO:0000313" key="14">
    <source>
        <dbReference type="EMBL" id="SHO67460.1"/>
    </source>
</evidence>
<dbReference type="Pfam" id="PF00119">
    <property type="entry name" value="ATP-synt_A"/>
    <property type="match status" value="1"/>
</dbReference>
<keyword evidence="15" id="KW-1185">Reference proteome</keyword>
<dbReference type="GO" id="GO:0045259">
    <property type="term" value="C:proton-transporting ATP synthase complex"/>
    <property type="evidence" value="ECO:0007669"/>
    <property type="project" value="UniProtKB-KW"/>
</dbReference>
<keyword evidence="6 11" id="KW-0375">Hydrogen ion transport</keyword>
<feature type="transmembrane region" description="Helical" evidence="11">
    <location>
        <begin position="20"/>
        <end position="40"/>
    </location>
</feature>
<keyword evidence="5 11" id="KW-0812">Transmembrane</keyword>
<dbReference type="GO" id="GO:0005886">
    <property type="term" value="C:plasma membrane"/>
    <property type="evidence" value="ECO:0007669"/>
    <property type="project" value="UniProtKB-SubCell"/>
</dbReference>
<reference evidence="14 15" key="1">
    <citation type="submission" date="2016-12" db="EMBL/GenBank/DDBJ databases">
        <authorList>
            <person name="Song W.-J."/>
            <person name="Kurnit D.M."/>
        </authorList>
    </citation>
    <scope>NUCLEOTIDE SEQUENCE [LARGE SCALE GENOMIC DNA]</scope>
    <source>
        <strain evidence="14 15">DSM 19599</strain>
    </source>
</reference>
<comment type="function">
    <text evidence="11 12">Key component of the proton channel; it plays a direct role in the translocation of protons across the membrane.</text>
</comment>
<evidence type="ECO:0000256" key="12">
    <source>
        <dbReference type="RuleBase" id="RU000483"/>
    </source>
</evidence>
<keyword evidence="10 11" id="KW-0066">ATP synthesis</keyword>
<protein>
    <recommendedName>
        <fullName evidence="11 12">ATP synthase subunit a</fullName>
    </recommendedName>
    <alternativeName>
        <fullName evidence="11">ATP synthase F0 sector subunit a</fullName>
    </alternativeName>
    <alternativeName>
        <fullName evidence="11">F-ATPase subunit 6</fullName>
    </alternativeName>
</protein>
<dbReference type="PANTHER" id="PTHR42823:SF3">
    <property type="entry name" value="ATP SYNTHASE SUBUNIT A, CHLOROPLASTIC"/>
    <property type="match status" value="1"/>
</dbReference>
<dbReference type="HAMAP" id="MF_01393">
    <property type="entry name" value="ATP_synth_a_bact"/>
    <property type="match status" value="1"/>
</dbReference>
<dbReference type="STRING" id="1123029.SAMN02745172_04141"/>
<evidence type="ECO:0000256" key="1">
    <source>
        <dbReference type="ARBA" id="ARBA00004141"/>
    </source>
</evidence>
<name>A0A1M7ZRC5_9HYPH</name>
<evidence type="ECO:0000256" key="3">
    <source>
        <dbReference type="ARBA" id="ARBA00022448"/>
    </source>
</evidence>
<dbReference type="PRINTS" id="PR00123">
    <property type="entry name" value="ATPASEA"/>
</dbReference>
<dbReference type="InterPro" id="IPR000568">
    <property type="entry name" value="ATP_synth_F0_asu"/>
</dbReference>
<dbReference type="EMBL" id="FRXO01000014">
    <property type="protein sequence ID" value="SHO67460.1"/>
    <property type="molecule type" value="Genomic_DNA"/>
</dbReference>
<sequence>MIGSPLVLEPLFSIGPVPITSPVVVTWAIIAALWAFCALATRRLAMRPTRAQAVLEIVVGAIDGQIRDTMQTEPGPYRALIGTIFLYVLVANWSSLIPGIEPPTAHLETDAALALVVFCATIAYGIAVRGLGGYLKTFADPSWIMIPLNVVEQITRTFSLIVRLFGNVMSGVFVIAIVLSLAGLLVPIPLMALDLLTGAVQAYIFAVLATVFVGAAVGGEGGPPPAPPTAAAGPSPKDSERKTS</sequence>
<evidence type="ECO:0000313" key="15">
    <source>
        <dbReference type="Proteomes" id="UP000186406"/>
    </source>
</evidence>
<comment type="similarity">
    <text evidence="2 11 12">Belongs to the ATPase A chain family.</text>
</comment>
<feature type="transmembrane region" description="Helical" evidence="11">
    <location>
        <begin position="112"/>
        <end position="135"/>
    </location>
</feature>
<dbReference type="PANTHER" id="PTHR42823">
    <property type="entry name" value="ATP SYNTHASE SUBUNIT A, CHLOROPLASTIC"/>
    <property type="match status" value="1"/>
</dbReference>
<keyword evidence="7 11" id="KW-1133">Transmembrane helix</keyword>
<comment type="subcellular location">
    <subcellularLocation>
        <location evidence="11 12">Cell membrane</location>
        <topology evidence="11 12">Multi-pass membrane protein</topology>
    </subcellularLocation>
    <subcellularLocation>
        <location evidence="1">Membrane</location>
        <topology evidence="1">Multi-pass membrane protein</topology>
    </subcellularLocation>
</comment>
<feature type="transmembrane region" description="Helical" evidence="11">
    <location>
        <begin position="200"/>
        <end position="218"/>
    </location>
</feature>
<dbReference type="CDD" id="cd00310">
    <property type="entry name" value="ATP-synt_Fo_a_6"/>
    <property type="match status" value="1"/>
</dbReference>
<evidence type="ECO:0000256" key="2">
    <source>
        <dbReference type="ARBA" id="ARBA00006810"/>
    </source>
</evidence>
<evidence type="ECO:0000256" key="13">
    <source>
        <dbReference type="SAM" id="MobiDB-lite"/>
    </source>
</evidence>